<dbReference type="PANTHER" id="PTHR15052:SF2">
    <property type="entry name" value="GENERAL TRANSCRIPTION FACTOR 3C POLYPEPTIDE 2"/>
    <property type="match status" value="1"/>
</dbReference>
<dbReference type="Gene3D" id="2.130.10.10">
    <property type="entry name" value="YVTN repeat-like/Quinoprotein amine dehydrogenase"/>
    <property type="match status" value="1"/>
</dbReference>
<dbReference type="GO" id="GO:0006383">
    <property type="term" value="P:transcription by RNA polymerase III"/>
    <property type="evidence" value="ECO:0007669"/>
    <property type="project" value="TreeGrafter"/>
</dbReference>
<dbReference type="Proteomes" id="UP000276776">
    <property type="component" value="Unassembled WGS sequence"/>
</dbReference>
<reference evidence="5 6" key="2">
    <citation type="submission" date="2018-11" db="EMBL/GenBank/DDBJ databases">
        <authorList>
            <consortium name="Pathogen Informatics"/>
        </authorList>
    </citation>
    <scope>NUCLEOTIDE SEQUENCE [LARGE SCALE GENOMIC DNA]</scope>
</reference>
<keyword evidence="6" id="KW-1185">Reference proteome</keyword>
<comment type="subcellular location">
    <subcellularLocation>
        <location evidence="1">Nucleus</location>
    </subcellularLocation>
</comment>
<feature type="compositionally biased region" description="Basic residues" evidence="4">
    <location>
        <begin position="81"/>
        <end position="91"/>
    </location>
</feature>
<dbReference type="EMBL" id="UYYF01000222">
    <property type="protein sequence ID" value="VDM97139.1"/>
    <property type="molecule type" value="Genomic_DNA"/>
</dbReference>
<evidence type="ECO:0000313" key="7">
    <source>
        <dbReference type="WBParaSite" id="TCLT_0000160601-mRNA-1"/>
    </source>
</evidence>
<dbReference type="GO" id="GO:0000127">
    <property type="term" value="C:transcription factor TFIIIC complex"/>
    <property type="evidence" value="ECO:0007669"/>
    <property type="project" value="TreeGrafter"/>
</dbReference>
<evidence type="ECO:0000313" key="5">
    <source>
        <dbReference type="EMBL" id="VDM97139.1"/>
    </source>
</evidence>
<evidence type="ECO:0000256" key="3">
    <source>
        <dbReference type="ARBA" id="ARBA00023242"/>
    </source>
</evidence>
<dbReference type="OrthoDB" id="3535323at2759"/>
<evidence type="ECO:0000256" key="2">
    <source>
        <dbReference type="ARBA" id="ARBA00023163"/>
    </source>
</evidence>
<protein>
    <submittedName>
        <fullName evidence="7">MYND-type domain-containing protein</fullName>
    </submittedName>
</protein>
<feature type="compositionally biased region" description="Polar residues" evidence="4">
    <location>
        <begin position="430"/>
        <end position="442"/>
    </location>
</feature>
<keyword evidence="2" id="KW-0804">Transcription</keyword>
<organism evidence="7">
    <name type="scientific">Thelazia callipaeda</name>
    <name type="common">Oriental eyeworm</name>
    <name type="synonym">Parasitic nematode</name>
    <dbReference type="NCBI Taxonomy" id="103827"/>
    <lineage>
        <taxon>Eukaryota</taxon>
        <taxon>Metazoa</taxon>
        <taxon>Ecdysozoa</taxon>
        <taxon>Nematoda</taxon>
        <taxon>Chromadorea</taxon>
        <taxon>Rhabditida</taxon>
        <taxon>Spirurina</taxon>
        <taxon>Spiruromorpha</taxon>
        <taxon>Thelazioidea</taxon>
        <taxon>Thelaziidae</taxon>
        <taxon>Thelazia</taxon>
    </lineage>
</organism>
<keyword evidence="3" id="KW-0539">Nucleus</keyword>
<gene>
    <name evidence="5" type="ORF">TCLT_LOCUS1607</name>
</gene>
<dbReference type="AlphaFoldDB" id="A0A158RB15"/>
<evidence type="ECO:0000256" key="1">
    <source>
        <dbReference type="ARBA" id="ARBA00004123"/>
    </source>
</evidence>
<feature type="compositionally biased region" description="Acidic residues" evidence="4">
    <location>
        <begin position="274"/>
        <end position="286"/>
    </location>
</feature>
<dbReference type="InterPro" id="IPR015943">
    <property type="entry name" value="WD40/YVTN_repeat-like_dom_sf"/>
</dbReference>
<dbReference type="SUPFAM" id="SSF50978">
    <property type="entry name" value="WD40 repeat-like"/>
    <property type="match status" value="1"/>
</dbReference>
<dbReference type="PANTHER" id="PTHR15052">
    <property type="entry name" value="RNA POLYMERASE III TRANSCRIPTION INITIATION FACTOR COMPLEX SUBUNIT"/>
    <property type="match status" value="1"/>
</dbReference>
<name>A0A158RB15_THECL</name>
<dbReference type="InterPro" id="IPR036322">
    <property type="entry name" value="WD40_repeat_dom_sf"/>
</dbReference>
<dbReference type="GO" id="GO:0005634">
    <property type="term" value="C:nucleus"/>
    <property type="evidence" value="ECO:0007669"/>
    <property type="project" value="UniProtKB-SubCell"/>
</dbReference>
<reference evidence="7" key="1">
    <citation type="submission" date="2016-04" db="UniProtKB">
        <authorList>
            <consortium name="WormBaseParasite"/>
        </authorList>
    </citation>
    <scope>IDENTIFICATION</scope>
</reference>
<dbReference type="WBParaSite" id="TCLT_0000160601-mRNA-1">
    <property type="protein sequence ID" value="TCLT_0000160601-mRNA-1"/>
    <property type="gene ID" value="TCLT_0000160601"/>
</dbReference>
<feature type="region of interest" description="Disordered" evidence="4">
    <location>
        <begin position="421"/>
        <end position="449"/>
    </location>
</feature>
<evidence type="ECO:0000313" key="6">
    <source>
        <dbReference type="Proteomes" id="UP000276776"/>
    </source>
</evidence>
<dbReference type="OMA" id="HLERCGQ"/>
<feature type="region of interest" description="Disordered" evidence="4">
    <location>
        <begin position="268"/>
        <end position="287"/>
    </location>
</feature>
<feature type="region of interest" description="Disordered" evidence="4">
    <location>
        <begin position="1"/>
        <end position="91"/>
    </location>
</feature>
<sequence>MRRRLRRTSSGSSTFNRKIFRNEGDDASHGQTRVTLRSDRNKKRKEVSVAIINSENESSDRFEDSSSNAFDSSNDSDERKHGLKSVRPVKTRGRRIMPEKYAEYAAYRGHLTNWIVLTKLERQQLAMQAIAQSADGMVNCLNEKCKKALKTMEDVINHLDKCLSLPEYFKYMGKADLFRALDKPSKAKILRVSMKALKVLPCLNMETLNCAHKYGHLYALSYHLERCGQEKDRLPWKCWKCGITATIAESREHLTLCQNPKIITKERSAHESELSSENEESDEDISADAKKIRLEKGEKYKKQKLPSIARGYLPEKDSRVKIADGIKRFKFKSANREANAPTPRELELYQQSIDEANEILRKSREKEPLCSVLVQLELYSANFSRVASCEFSLERRTRFSNYSEDLSAMLSKRSIPVVIPSDQSDEDKTVTSTHASSTQTRNTKNKAGKTKERLSLFVPKPLHCKVKKINSILSKKQVHEIGCIAYCGGPISTIKSCPRKLEDGRECVAVTVFPDEEYLVSKNRKDSNDYIQFWLYDYKPTSTVASLWFLLEVKHSTVLCTAWCPSLRGSVKQDSKLSDFVGILAVGGINAPISFYGIRSDICAQFVNNTDPLLLRCSEPHLALNCPECCNNSPIISISWSEIRGSSKFAAVSASGHVLIWDLDEGIASPKIISNIEWLSPPLNVAFCGSEQLAVSFREKLIRIYDLASLTLVIEESAQRTAGMQVGNQVCSREGLFSGVFSYQQDFTLSGIHLKCGTCYIVLGSLEGNFFVVPLANRHEVQIWDMCICPKTGTVISVGADGRLQISLNGRLVASGSEKDFGFSVCQVVMTVVKKYEEKQLKQTVFLINEPTSDIISQIDDGECEVGTDFPLPLTNLDLCAEKSYLEFCFEDIKHTKTPIPQFSLDLRTESLNRLAVSEPSGQLVISGGEAGLLIFIPCYLK</sequence>
<dbReference type="InterPro" id="IPR052416">
    <property type="entry name" value="GTF3C_component"/>
</dbReference>
<evidence type="ECO:0000256" key="4">
    <source>
        <dbReference type="SAM" id="MobiDB-lite"/>
    </source>
</evidence>
<accession>A0A158RB15</accession>
<proteinExistence type="predicted"/>